<dbReference type="FunFam" id="3.40.1440.10:FF:000001">
    <property type="entry name" value="UvrABC system protein C"/>
    <property type="match status" value="1"/>
</dbReference>
<dbReference type="PROSITE" id="PS50164">
    <property type="entry name" value="GIY_YIG"/>
    <property type="match status" value="1"/>
</dbReference>
<dbReference type="InterPro" id="IPR001162">
    <property type="entry name" value="UvrC_RNase_H_dom"/>
</dbReference>
<dbReference type="Pfam" id="PF22920">
    <property type="entry name" value="UvrC_RNaseH"/>
    <property type="match status" value="1"/>
</dbReference>
<protein>
    <submittedName>
        <fullName evidence="9">Excinuclease ABC subunit C</fullName>
    </submittedName>
</protein>
<keyword evidence="4" id="KW-0267">Excision nuclease</keyword>
<sequence>MKKSLEILQETAASAPTSPGVYKIKDGKGEILYIGKAKVLRSRVRSYFHGSSALSPRISVMVQKARSIDFIVTASETDALILEDNLIKKEKPPYNVLLKDDKNYPYLKLTMNETYPRLVITRRVENDGGIYFGPYVSAKSVRSAMWPIHKIFPLRQSRDNLDNKPPRRPCLNHQMGRCLAPCAGLVTKDEYRDLVDEVVLFLKGKNADLLKTLNEKMREASYKELYESAARYRDQVAAIKRLNERQLMTQTNMADQDIIASWEANDMAVIYLLQVRAGKVNAEKSFMFDMVDKKDRSEVLGAFIRQFYDEGMPPPPVVIVDGKPDGESALAGRLSNIRGLKVSLETPIKGAKRKLVLMAGKNARLALESDTHSLSARRAALSNIMNTLGLKSEPHTMEAYDISNTSGFATVGSCVVFKDGSASKQDYRKYKVKRVDGPDDFASMAEVLERRYKRLAEEKKPFADLIIIDGGKGQVGAVIERFKEMNITAPPVVGIAKGGDRENPDTDKFYMPTGYVEFAPGSSAGRRLLQRARDEAHRFAVSYHRKVRGVEMTRSLLDEIPGVGPKRKKALLKKFGSVKRIREASVEDIREVLSVSEKTAKTILDSLV</sequence>
<feature type="domain" description="UVR" evidence="6">
    <location>
        <begin position="207"/>
        <end position="242"/>
    </location>
</feature>
<reference evidence="9" key="1">
    <citation type="submission" date="2018-06" db="EMBL/GenBank/DDBJ databases">
        <authorList>
            <person name="Zhirakovskaya E."/>
        </authorList>
    </citation>
    <scope>NUCLEOTIDE SEQUENCE</scope>
</reference>
<dbReference type="InterPro" id="IPR001943">
    <property type="entry name" value="UVR_dom"/>
</dbReference>
<dbReference type="InterPro" id="IPR000305">
    <property type="entry name" value="GIY-YIG_endonuc"/>
</dbReference>
<dbReference type="Pfam" id="PF08459">
    <property type="entry name" value="UvrC_RNaseH_dom"/>
    <property type="match status" value="1"/>
</dbReference>
<evidence type="ECO:0000313" key="9">
    <source>
        <dbReference type="EMBL" id="VAX20462.1"/>
    </source>
</evidence>
<dbReference type="PROSITE" id="PS50165">
    <property type="entry name" value="UVRC"/>
    <property type="match status" value="1"/>
</dbReference>
<dbReference type="NCBIfam" id="TIGR00194">
    <property type="entry name" value="uvrC"/>
    <property type="match status" value="1"/>
</dbReference>
<dbReference type="Gene3D" id="3.30.420.340">
    <property type="entry name" value="UvrC, RNAse H endonuclease domain"/>
    <property type="match status" value="1"/>
</dbReference>
<dbReference type="Gene3D" id="1.10.150.20">
    <property type="entry name" value="5' to 3' exonuclease, C-terminal subdomain"/>
    <property type="match status" value="1"/>
</dbReference>
<keyword evidence="5" id="KW-0234">DNA repair</keyword>
<dbReference type="SUPFAM" id="SSF82771">
    <property type="entry name" value="GIY-YIG endonuclease"/>
    <property type="match status" value="1"/>
</dbReference>
<dbReference type="PANTHER" id="PTHR30562:SF1">
    <property type="entry name" value="UVRABC SYSTEM PROTEIN C"/>
    <property type="match status" value="1"/>
</dbReference>
<dbReference type="PANTHER" id="PTHR30562">
    <property type="entry name" value="UVRC/OXIDOREDUCTASE"/>
    <property type="match status" value="1"/>
</dbReference>
<dbReference type="GO" id="GO:0009380">
    <property type="term" value="C:excinuclease repair complex"/>
    <property type="evidence" value="ECO:0007669"/>
    <property type="project" value="InterPro"/>
</dbReference>
<dbReference type="InterPro" id="IPR010994">
    <property type="entry name" value="RuvA_2-like"/>
</dbReference>
<evidence type="ECO:0000259" key="6">
    <source>
        <dbReference type="PROSITE" id="PS50151"/>
    </source>
</evidence>
<keyword evidence="2" id="KW-0227">DNA damage</keyword>
<evidence type="ECO:0000259" key="8">
    <source>
        <dbReference type="PROSITE" id="PS50165"/>
    </source>
</evidence>
<evidence type="ECO:0000256" key="4">
    <source>
        <dbReference type="ARBA" id="ARBA00022881"/>
    </source>
</evidence>
<dbReference type="Pfam" id="PF14520">
    <property type="entry name" value="HHH_5"/>
    <property type="match status" value="1"/>
</dbReference>
<dbReference type="InterPro" id="IPR035901">
    <property type="entry name" value="GIY-YIG_endonuc_sf"/>
</dbReference>
<evidence type="ECO:0000256" key="2">
    <source>
        <dbReference type="ARBA" id="ARBA00022763"/>
    </source>
</evidence>
<dbReference type="SUPFAM" id="SSF47781">
    <property type="entry name" value="RuvA domain 2-like"/>
    <property type="match status" value="1"/>
</dbReference>
<dbReference type="GO" id="GO:0009381">
    <property type="term" value="F:excinuclease ABC activity"/>
    <property type="evidence" value="ECO:0007669"/>
    <property type="project" value="InterPro"/>
</dbReference>
<dbReference type="Pfam" id="PF02151">
    <property type="entry name" value="UVR"/>
    <property type="match status" value="1"/>
</dbReference>
<dbReference type="CDD" id="cd10434">
    <property type="entry name" value="GIY-YIG_UvrC_Cho"/>
    <property type="match status" value="1"/>
</dbReference>
<dbReference type="Gene3D" id="3.40.1440.10">
    <property type="entry name" value="GIY-YIG endonuclease"/>
    <property type="match status" value="1"/>
</dbReference>
<dbReference type="Pfam" id="PF01541">
    <property type="entry name" value="GIY-YIG"/>
    <property type="match status" value="1"/>
</dbReference>
<dbReference type="InterPro" id="IPR004791">
    <property type="entry name" value="UvrC"/>
</dbReference>
<evidence type="ECO:0000256" key="5">
    <source>
        <dbReference type="ARBA" id="ARBA00023204"/>
    </source>
</evidence>
<dbReference type="InterPro" id="IPR036876">
    <property type="entry name" value="UVR_dom_sf"/>
</dbReference>
<keyword evidence="1" id="KW-0963">Cytoplasm</keyword>
<dbReference type="SMART" id="SM00465">
    <property type="entry name" value="GIYc"/>
    <property type="match status" value="1"/>
</dbReference>
<dbReference type="InterPro" id="IPR050066">
    <property type="entry name" value="UvrABC_protein_C"/>
</dbReference>
<evidence type="ECO:0000259" key="7">
    <source>
        <dbReference type="PROSITE" id="PS50164"/>
    </source>
</evidence>
<gene>
    <name evidence="9" type="ORF">MNBD_NITROSPINAE01-260</name>
</gene>
<dbReference type="SUPFAM" id="SSF46600">
    <property type="entry name" value="C-terminal UvrC-binding domain of UvrB"/>
    <property type="match status" value="1"/>
</dbReference>
<feature type="domain" description="GIY-YIG" evidence="7">
    <location>
        <begin position="17"/>
        <end position="96"/>
    </location>
</feature>
<organism evidence="9">
    <name type="scientific">hydrothermal vent metagenome</name>
    <dbReference type="NCBI Taxonomy" id="652676"/>
    <lineage>
        <taxon>unclassified sequences</taxon>
        <taxon>metagenomes</taxon>
        <taxon>ecological metagenomes</taxon>
    </lineage>
</organism>
<dbReference type="HAMAP" id="MF_00203">
    <property type="entry name" value="UvrC"/>
    <property type="match status" value="1"/>
</dbReference>
<dbReference type="GO" id="GO:0006289">
    <property type="term" value="P:nucleotide-excision repair"/>
    <property type="evidence" value="ECO:0007669"/>
    <property type="project" value="InterPro"/>
</dbReference>
<evidence type="ECO:0000256" key="1">
    <source>
        <dbReference type="ARBA" id="ARBA00022490"/>
    </source>
</evidence>
<dbReference type="AlphaFoldDB" id="A0A3B1BXD7"/>
<proteinExistence type="inferred from homology"/>
<name>A0A3B1BXD7_9ZZZZ</name>
<dbReference type="InterPro" id="IPR047296">
    <property type="entry name" value="GIY-YIG_UvrC_Cho"/>
</dbReference>
<evidence type="ECO:0000256" key="3">
    <source>
        <dbReference type="ARBA" id="ARBA00022769"/>
    </source>
</evidence>
<dbReference type="PROSITE" id="PS50151">
    <property type="entry name" value="UVR"/>
    <property type="match status" value="1"/>
</dbReference>
<accession>A0A3B1BXD7</accession>
<dbReference type="InterPro" id="IPR038476">
    <property type="entry name" value="UvrC_RNase_H_dom_sf"/>
</dbReference>
<dbReference type="EMBL" id="UOGC01000105">
    <property type="protein sequence ID" value="VAX20462.1"/>
    <property type="molecule type" value="Genomic_DNA"/>
</dbReference>
<keyword evidence="3" id="KW-0228">DNA excision</keyword>
<feature type="domain" description="UvrC family homology region profile" evidence="8">
    <location>
        <begin position="258"/>
        <end position="482"/>
    </location>
</feature>
<dbReference type="NCBIfam" id="NF001824">
    <property type="entry name" value="PRK00558.1-5"/>
    <property type="match status" value="1"/>
</dbReference>